<feature type="region of interest" description="Disordered" evidence="1">
    <location>
        <begin position="168"/>
        <end position="275"/>
    </location>
</feature>
<accession>A0A2A2LH53</accession>
<feature type="compositionally biased region" description="Polar residues" evidence="1">
    <location>
        <begin position="196"/>
        <end position="210"/>
    </location>
</feature>
<evidence type="ECO:0000313" key="3">
    <source>
        <dbReference type="Proteomes" id="UP000218231"/>
    </source>
</evidence>
<dbReference type="Proteomes" id="UP000218231">
    <property type="component" value="Unassembled WGS sequence"/>
</dbReference>
<feature type="region of interest" description="Disordered" evidence="1">
    <location>
        <begin position="312"/>
        <end position="365"/>
    </location>
</feature>
<evidence type="ECO:0000256" key="1">
    <source>
        <dbReference type="SAM" id="MobiDB-lite"/>
    </source>
</evidence>
<feature type="compositionally biased region" description="Polar residues" evidence="1">
    <location>
        <begin position="234"/>
        <end position="247"/>
    </location>
</feature>
<gene>
    <name evidence="2" type="ORF">WR25_09816</name>
</gene>
<keyword evidence="3" id="KW-1185">Reference proteome</keyword>
<proteinExistence type="predicted"/>
<dbReference type="AlphaFoldDB" id="A0A2A2LH53"/>
<evidence type="ECO:0000313" key="2">
    <source>
        <dbReference type="EMBL" id="PAV85377.1"/>
    </source>
</evidence>
<feature type="compositionally biased region" description="Low complexity" evidence="1">
    <location>
        <begin position="312"/>
        <end position="321"/>
    </location>
</feature>
<protein>
    <submittedName>
        <fullName evidence="2">Uncharacterized protein</fullName>
    </submittedName>
</protein>
<organism evidence="2 3">
    <name type="scientific">Diploscapter pachys</name>
    <dbReference type="NCBI Taxonomy" id="2018661"/>
    <lineage>
        <taxon>Eukaryota</taxon>
        <taxon>Metazoa</taxon>
        <taxon>Ecdysozoa</taxon>
        <taxon>Nematoda</taxon>
        <taxon>Chromadorea</taxon>
        <taxon>Rhabditida</taxon>
        <taxon>Rhabditina</taxon>
        <taxon>Rhabditomorpha</taxon>
        <taxon>Rhabditoidea</taxon>
        <taxon>Rhabditidae</taxon>
        <taxon>Diploscapter</taxon>
    </lineage>
</organism>
<reference evidence="2 3" key="1">
    <citation type="journal article" date="2017" name="Curr. Biol.">
        <title>Genome architecture and evolution of a unichromosomal asexual nematode.</title>
        <authorList>
            <person name="Fradin H."/>
            <person name="Zegar C."/>
            <person name="Gutwein M."/>
            <person name="Lucas J."/>
            <person name="Kovtun M."/>
            <person name="Corcoran D."/>
            <person name="Baugh L.R."/>
            <person name="Kiontke K."/>
            <person name="Gunsalus K."/>
            <person name="Fitch D.H."/>
            <person name="Piano F."/>
        </authorList>
    </citation>
    <scope>NUCLEOTIDE SEQUENCE [LARGE SCALE GENOMIC DNA]</scope>
    <source>
        <strain evidence="2">PF1309</strain>
    </source>
</reference>
<comment type="caution">
    <text evidence="2">The sequence shown here is derived from an EMBL/GenBank/DDBJ whole genome shotgun (WGS) entry which is preliminary data.</text>
</comment>
<dbReference type="STRING" id="2018661.A0A2A2LH53"/>
<dbReference type="EMBL" id="LIAE01006778">
    <property type="protein sequence ID" value="PAV85377.1"/>
    <property type="molecule type" value="Genomic_DNA"/>
</dbReference>
<sequence length="365" mass="41017">MKKLKLKNFRFEWIPAANAIPRNTLGFHHHRIARYQPVDGNAFYGDAKLQDKEFKGVSPDSERITEIRGGGQFEDDVWILKRRRDNAFPPQEIRRPLPPTTTTQDPNHLWKYYDPHEHQGIVVDDRGGLRYPNQKITQLNYPPAQRYASADQDPRFNAYRRDSRLHVMPQRTGAAAQDPRYSAYSNPQNAADPYGNPQQAADNSGSNYQIGQGGQPAAHKIGHGVRAESAAQVKASNPEETYGSGDNQVVGGYRVVPPGKSGPSDSQNQGSDRHGYHLAPAHRQVIVTDQYGRQYERRVVNNVAHYIPVPAKQQAPPAAAQSHPKNINPRPHAEVDNDDQLPALPVEKLPPPREVPEETEDDFFF</sequence>
<name>A0A2A2LH53_9BILA</name>
<dbReference type="OrthoDB" id="5859672at2759"/>